<feature type="compositionally biased region" description="Low complexity" evidence="10">
    <location>
        <begin position="915"/>
        <end position="945"/>
    </location>
</feature>
<feature type="coiled-coil region" evidence="9">
    <location>
        <begin position="19"/>
        <end position="170"/>
    </location>
</feature>
<keyword evidence="7" id="KW-0539">Nucleus</keyword>
<dbReference type="EC" id="2.3.1.48" evidence="2"/>
<feature type="compositionally biased region" description="Low complexity" evidence="10">
    <location>
        <begin position="1061"/>
        <end position="1073"/>
    </location>
</feature>
<keyword evidence="9" id="KW-0175">Coiled coil</keyword>
<evidence type="ECO:0000313" key="12">
    <source>
        <dbReference type="Proteomes" id="UP000738359"/>
    </source>
</evidence>
<evidence type="ECO:0000256" key="5">
    <source>
        <dbReference type="ARBA" id="ARBA00023015"/>
    </source>
</evidence>
<keyword evidence="5" id="KW-0805">Transcription regulation</keyword>
<keyword evidence="12" id="KW-1185">Reference proteome</keyword>
<feature type="region of interest" description="Disordered" evidence="10">
    <location>
        <begin position="1053"/>
        <end position="1195"/>
    </location>
</feature>
<dbReference type="GO" id="GO:0004402">
    <property type="term" value="F:histone acetyltransferase activity"/>
    <property type="evidence" value="ECO:0007669"/>
    <property type="project" value="InterPro"/>
</dbReference>
<feature type="region of interest" description="Disordered" evidence="10">
    <location>
        <begin position="217"/>
        <end position="276"/>
    </location>
</feature>
<feature type="compositionally biased region" description="Polar residues" evidence="10">
    <location>
        <begin position="1129"/>
        <end position="1153"/>
    </location>
</feature>
<feature type="region of interest" description="Disordered" evidence="10">
    <location>
        <begin position="709"/>
        <end position="729"/>
    </location>
</feature>
<evidence type="ECO:0000256" key="2">
    <source>
        <dbReference type="ARBA" id="ARBA00013184"/>
    </source>
</evidence>
<dbReference type="GO" id="GO:0003713">
    <property type="term" value="F:transcription coactivator activity"/>
    <property type="evidence" value="ECO:0007669"/>
    <property type="project" value="TreeGrafter"/>
</dbReference>
<protein>
    <recommendedName>
        <fullName evidence="2">histone acetyltransferase</fullName>
        <ecNumber evidence="2">2.3.1.48</ecNumber>
    </recommendedName>
</protein>
<reference evidence="11" key="1">
    <citation type="journal article" date="2020" name="Fungal Divers.">
        <title>Resolving the Mortierellaceae phylogeny through synthesis of multi-gene phylogenetics and phylogenomics.</title>
        <authorList>
            <person name="Vandepol N."/>
            <person name="Liber J."/>
            <person name="Desiro A."/>
            <person name="Na H."/>
            <person name="Kennedy M."/>
            <person name="Barry K."/>
            <person name="Grigoriev I.V."/>
            <person name="Miller A.N."/>
            <person name="O'Donnell K."/>
            <person name="Stajich J.E."/>
            <person name="Bonito G."/>
        </authorList>
    </citation>
    <scope>NUCLEOTIDE SEQUENCE</scope>
    <source>
        <strain evidence="11">CK1249</strain>
    </source>
</reference>
<evidence type="ECO:0000256" key="6">
    <source>
        <dbReference type="ARBA" id="ARBA00023163"/>
    </source>
</evidence>
<feature type="compositionally biased region" description="Polar residues" evidence="10">
    <location>
        <begin position="1297"/>
        <end position="1321"/>
    </location>
</feature>
<dbReference type="PANTHER" id="PTHR13808">
    <property type="entry name" value="CBP/P300-RELATED"/>
    <property type="match status" value="1"/>
</dbReference>
<feature type="compositionally biased region" description="Low complexity" evidence="10">
    <location>
        <begin position="373"/>
        <end position="400"/>
    </location>
</feature>
<dbReference type="GO" id="GO:0045944">
    <property type="term" value="P:positive regulation of transcription by RNA polymerase II"/>
    <property type="evidence" value="ECO:0007669"/>
    <property type="project" value="TreeGrafter"/>
</dbReference>
<feature type="compositionally biased region" description="Low complexity" evidence="10">
    <location>
        <begin position="569"/>
        <end position="588"/>
    </location>
</feature>
<gene>
    <name evidence="11" type="ORF">BGZ70_000300</name>
</gene>
<keyword evidence="3" id="KW-0808">Transferase</keyword>
<dbReference type="EMBL" id="JAAAHY010001052">
    <property type="protein sequence ID" value="KAF9953307.1"/>
    <property type="molecule type" value="Genomic_DNA"/>
</dbReference>
<accession>A0A9P6LZ35</accession>
<feature type="region of interest" description="Disordered" evidence="10">
    <location>
        <begin position="906"/>
        <end position="965"/>
    </location>
</feature>
<feature type="region of interest" description="Disordered" evidence="10">
    <location>
        <begin position="1219"/>
        <end position="1349"/>
    </location>
</feature>
<dbReference type="InterPro" id="IPR013178">
    <property type="entry name" value="Histone_AcTrfase_Rtt109/CBP"/>
</dbReference>
<dbReference type="PANTHER" id="PTHR13808:SF1">
    <property type="entry name" value="HISTONE ACETYLTRANSFERASE"/>
    <property type="match status" value="1"/>
</dbReference>
<dbReference type="GO" id="GO:0000123">
    <property type="term" value="C:histone acetyltransferase complex"/>
    <property type="evidence" value="ECO:0007669"/>
    <property type="project" value="TreeGrafter"/>
</dbReference>
<sequence>MEPDATPQAKDTNLRETLLDITRERHDRLYRELKDLFEDYGSSVSQDTEFIVDQYMSAKKDKVSLEDEVAQLRQEIVLLQSKISENSTSNAQEPDGGSEASVEILNRELKKATVQLVQAMEEGERHRKNSDLHRGIDETSKDLRNQALKANELEAKLRRAEALSQQQHSTIQALRTAETGLKGQLEAASTELRQSLDFIAEYMPVLVPLVAGKTKAQSVQQSQPTSAPQPQQGSQQAPPPALLQASQQAPQQALQQVSQQMPQQAPQPVLQQGAQRITQQAQQQQILSSRLSHQQPLETLLADSATNHFNQALSRAVYSGAPVAHLPTAVPALNHPVPNSHAAQQGMFPSPPASGQNMFQQPQPIPPSQPGVLQQHHIQPQHQLLMQHYQQKQQQQQQQQQREKQHQYFLQQHQEQQQLQQQQQQQQKQKQQQQQQHHQQQQQQLQLQKLRMQHYHQQQHLLQQEEQQQQQRQQIIHQRLQQHQSQQNALPLQLQHPRQLRQPHLPHSPQQSQAQELTIQTHSTPMSNQRPDLGMRTASGRSAHDLSSPRQEPSPQQQQQQQAVVQGRPVSFSSSSAPATPTISPSVSQHAQGAVAQNLDLDSVQQLRQLWHLYHTEWTSNVQHVQKIDALDCTLEQRERQKQTLMERQKNLVIAMNNIRKRFIDMNEAGNQQSPGHHPTAVPVTPSAIELQKVSSTTPVTPVFAVDLTDNTPATPISTQIEGDSSSARTLEDGIPTASGRTPVSTFVSAADPPSVPSSAIAIDQAPVSTSAVAVDQSTSTITVDQPPVSTSAIAVDQTPVSTSAIAVDQPPVSTSAIAVGQPPVSTSAVAADLPPVPSCTGAKNSTLAHSSALTANPIPSPLGGAAAGVGLANGADSQATSRPMTVKPMGDTRQLDVMSAIPPTSLRVTSEGNTAPDLAPALDPTPMSGTSPKGGSPSPTTQPTNETEEGQVDEEDPTDESFDDGMMDVVQEEGGSIPAHIRDQNRDHRQPISLPHPIPVAKVSEGAQARSEVATTGAIAGNARKRRLIIDWDDDDSDDGLWDDVVLHEHRSSSWSNQYSTGTGSLASASTTNNADQGRKRGKQDNVLLEGLESSDDQQLADSSLGDDTGARHQEPTDSGKHDREQKLSSPTSAQEPSPTIDSSSQLSSARTTLAMPERNLFSTTRGDFKLGATVTARSKPLDGSTSSSPWKNDIACLPSFKKRSSPVQIKVPRSFVTGNSAVAGLPVKAVSQPDPNKRSDPTTPNRPELNPTPPKRPTDPRLRAKGNNSSSTPPARSATQSPTTTPQPASKPAQENHQSSTANPTARPNNITPESNTTARPRYALPSKPVGGAGAALARSMAQSQSP</sequence>
<feature type="compositionally biased region" description="Acidic residues" evidence="10">
    <location>
        <begin position="947"/>
        <end position="965"/>
    </location>
</feature>
<evidence type="ECO:0000256" key="1">
    <source>
        <dbReference type="ARBA" id="ARBA00004123"/>
    </source>
</evidence>
<organism evidence="11 12">
    <name type="scientific">Mortierella alpina</name>
    <name type="common">Oleaginous fungus</name>
    <name type="synonym">Mortierella renispora</name>
    <dbReference type="NCBI Taxonomy" id="64518"/>
    <lineage>
        <taxon>Eukaryota</taxon>
        <taxon>Fungi</taxon>
        <taxon>Fungi incertae sedis</taxon>
        <taxon>Mucoromycota</taxon>
        <taxon>Mortierellomycotina</taxon>
        <taxon>Mortierellomycetes</taxon>
        <taxon>Mortierellales</taxon>
        <taxon>Mortierellaceae</taxon>
        <taxon>Mortierella</taxon>
    </lineage>
</organism>
<dbReference type="GO" id="GO:0031490">
    <property type="term" value="F:chromatin DNA binding"/>
    <property type="evidence" value="ECO:0007669"/>
    <property type="project" value="TreeGrafter"/>
</dbReference>
<feature type="region of interest" description="Disordered" evidence="10">
    <location>
        <begin position="335"/>
        <end position="412"/>
    </location>
</feature>
<evidence type="ECO:0000256" key="3">
    <source>
        <dbReference type="ARBA" id="ARBA00022679"/>
    </source>
</evidence>
<dbReference type="OrthoDB" id="2445085at2759"/>
<evidence type="ECO:0000313" key="11">
    <source>
        <dbReference type="EMBL" id="KAF9953307.1"/>
    </source>
</evidence>
<name>A0A9P6LZ35_MORAP</name>
<dbReference type="Proteomes" id="UP000738359">
    <property type="component" value="Unassembled WGS sequence"/>
</dbReference>
<dbReference type="GO" id="GO:0005634">
    <property type="term" value="C:nucleus"/>
    <property type="evidence" value="ECO:0007669"/>
    <property type="project" value="UniProtKB-SubCell"/>
</dbReference>
<evidence type="ECO:0000256" key="4">
    <source>
        <dbReference type="ARBA" id="ARBA00022853"/>
    </source>
</evidence>
<keyword evidence="6" id="KW-0804">Transcription</keyword>
<keyword evidence="4" id="KW-0156">Chromatin regulator</keyword>
<feature type="compositionally biased region" description="Low complexity" evidence="10">
    <location>
        <begin position="1271"/>
        <end position="1295"/>
    </location>
</feature>
<feature type="compositionally biased region" description="Low complexity" evidence="10">
    <location>
        <begin position="1098"/>
        <end position="1109"/>
    </location>
</feature>
<proteinExistence type="predicted"/>
<comment type="caution">
    <text evidence="11">The sequence shown here is derived from an EMBL/GenBank/DDBJ whole genome shotgun (WGS) entry which is preliminary data.</text>
</comment>
<evidence type="ECO:0000256" key="9">
    <source>
        <dbReference type="SAM" id="Coils"/>
    </source>
</evidence>
<comment type="subcellular location">
    <subcellularLocation>
        <location evidence="1">Nucleus</location>
    </subcellularLocation>
</comment>
<comment type="catalytic activity">
    <reaction evidence="8">
        <text>L-lysyl-[protein] + acetyl-CoA = N(6)-acetyl-L-lysyl-[protein] + CoA + H(+)</text>
        <dbReference type="Rhea" id="RHEA:45948"/>
        <dbReference type="Rhea" id="RHEA-COMP:9752"/>
        <dbReference type="Rhea" id="RHEA-COMP:10731"/>
        <dbReference type="ChEBI" id="CHEBI:15378"/>
        <dbReference type="ChEBI" id="CHEBI:29969"/>
        <dbReference type="ChEBI" id="CHEBI:57287"/>
        <dbReference type="ChEBI" id="CHEBI:57288"/>
        <dbReference type="ChEBI" id="CHEBI:61930"/>
        <dbReference type="EC" id="2.3.1.48"/>
    </reaction>
</comment>
<feature type="compositionally biased region" description="Low complexity" evidence="10">
    <location>
        <begin position="548"/>
        <end position="562"/>
    </location>
</feature>
<evidence type="ECO:0000256" key="7">
    <source>
        <dbReference type="ARBA" id="ARBA00023242"/>
    </source>
</evidence>
<evidence type="ECO:0000256" key="8">
    <source>
        <dbReference type="ARBA" id="ARBA00048017"/>
    </source>
</evidence>
<feature type="compositionally biased region" description="Basic and acidic residues" evidence="10">
    <location>
        <begin position="1110"/>
        <end position="1128"/>
    </location>
</feature>
<feature type="region of interest" description="Disordered" evidence="10">
    <location>
        <begin position="522"/>
        <end position="591"/>
    </location>
</feature>
<dbReference type="GO" id="GO:0005667">
    <property type="term" value="C:transcription regulator complex"/>
    <property type="evidence" value="ECO:0007669"/>
    <property type="project" value="TreeGrafter"/>
</dbReference>
<evidence type="ECO:0000256" key="10">
    <source>
        <dbReference type="SAM" id="MobiDB-lite"/>
    </source>
</evidence>